<reference evidence="2 3" key="1">
    <citation type="submission" date="2018-03" db="EMBL/GenBank/DDBJ databases">
        <title>Comparative analysis of microorganisms from saline springs in Andes Mountain Range, Colombia.</title>
        <authorList>
            <person name="Rubin E."/>
        </authorList>
    </citation>
    <scope>NUCLEOTIDE SEQUENCE [LARGE SCALE GENOMIC DNA]</scope>
    <source>
        <strain evidence="2 3">CG 35</strain>
    </source>
</reference>
<keyword evidence="3" id="KW-1185">Reference proteome</keyword>
<evidence type="ECO:0000256" key="1">
    <source>
        <dbReference type="SAM" id="MobiDB-lite"/>
    </source>
</evidence>
<gene>
    <name evidence="2" type="ORF">BCL67_10916</name>
</gene>
<dbReference type="EMBL" id="PVTY01000009">
    <property type="protein sequence ID" value="PRZ15096.1"/>
    <property type="molecule type" value="Genomic_DNA"/>
</dbReference>
<evidence type="ECO:0008006" key="4">
    <source>
        <dbReference type="Google" id="ProtNLM"/>
    </source>
</evidence>
<comment type="caution">
    <text evidence="2">The sequence shown here is derived from an EMBL/GenBank/DDBJ whole genome shotgun (WGS) entry which is preliminary data.</text>
</comment>
<proteinExistence type="predicted"/>
<protein>
    <recommendedName>
        <fullName evidence="4">Transposase</fullName>
    </recommendedName>
</protein>
<accession>A0A2T0YIQ8</accession>
<evidence type="ECO:0000313" key="3">
    <source>
        <dbReference type="Proteomes" id="UP000238217"/>
    </source>
</evidence>
<feature type="region of interest" description="Disordered" evidence="1">
    <location>
        <begin position="1"/>
        <end position="22"/>
    </location>
</feature>
<sequence>MSIHWKAAQSALREASEQRPESRWSLEHRFKTNTNTWNEQVAPFVRARVNATG</sequence>
<organism evidence="2 3">
    <name type="scientific">Nesterenkonia sandarakina</name>
    <dbReference type="NCBI Taxonomy" id="272918"/>
    <lineage>
        <taxon>Bacteria</taxon>
        <taxon>Bacillati</taxon>
        <taxon>Actinomycetota</taxon>
        <taxon>Actinomycetes</taxon>
        <taxon>Micrococcales</taxon>
        <taxon>Micrococcaceae</taxon>
        <taxon>Nesterenkonia</taxon>
    </lineage>
</organism>
<dbReference type="Proteomes" id="UP000238217">
    <property type="component" value="Unassembled WGS sequence"/>
</dbReference>
<dbReference type="AlphaFoldDB" id="A0A2T0YIQ8"/>
<name>A0A2T0YIQ8_9MICC</name>
<evidence type="ECO:0000313" key="2">
    <source>
        <dbReference type="EMBL" id="PRZ15096.1"/>
    </source>
</evidence>